<keyword evidence="1" id="KW-0496">Mitochondrion</keyword>
<dbReference type="AlphaFoldDB" id="A0A1Y0B2H4"/>
<dbReference type="EMBL" id="KY774314">
    <property type="protein sequence ID" value="ART31655.1"/>
    <property type="molecule type" value="Genomic_DNA"/>
</dbReference>
<gene>
    <name evidence="1" type="ORF">AEK19_MT1464</name>
</gene>
<sequence length="40" mass="4413">MVNGIAAYQEGVYSSVESIQLVLQQVKEKPSLSFDTTHSK</sequence>
<reference evidence="1" key="1">
    <citation type="submission" date="2017-03" db="EMBL/GenBank/DDBJ databases">
        <title>The mitochondrial genome of the carnivorous plant Utricularia reniformis (Lentibulariaceae): structure, comparative analysis and evolutionary landmarks.</title>
        <authorList>
            <person name="Silva S.R."/>
            <person name="Alvarenga D.O."/>
            <person name="Michael T.P."/>
            <person name="Miranda V.F.O."/>
            <person name="Varani A.M."/>
        </authorList>
    </citation>
    <scope>NUCLEOTIDE SEQUENCE</scope>
</reference>
<organism evidence="1">
    <name type="scientific">Utricularia reniformis</name>
    <dbReference type="NCBI Taxonomy" id="192314"/>
    <lineage>
        <taxon>Eukaryota</taxon>
        <taxon>Viridiplantae</taxon>
        <taxon>Streptophyta</taxon>
        <taxon>Embryophyta</taxon>
        <taxon>Tracheophyta</taxon>
        <taxon>Spermatophyta</taxon>
        <taxon>Magnoliopsida</taxon>
        <taxon>eudicotyledons</taxon>
        <taxon>Gunneridae</taxon>
        <taxon>Pentapetalae</taxon>
        <taxon>asterids</taxon>
        <taxon>lamiids</taxon>
        <taxon>Lamiales</taxon>
        <taxon>Lentibulariaceae</taxon>
        <taxon>Utricularia</taxon>
    </lineage>
</organism>
<proteinExistence type="predicted"/>
<evidence type="ECO:0000313" key="1">
    <source>
        <dbReference type="EMBL" id="ART31655.1"/>
    </source>
</evidence>
<protein>
    <submittedName>
        <fullName evidence="1">Uncharacterized protein</fullName>
    </submittedName>
</protein>
<accession>A0A1Y0B2H4</accession>
<name>A0A1Y0B2H4_9LAMI</name>
<geneLocation type="mitochondrion" evidence="1"/>